<keyword evidence="3" id="KW-0808">Transferase</keyword>
<dbReference type="CDD" id="cd01743">
    <property type="entry name" value="GATase1_Anthranilate_Synthase"/>
    <property type="match status" value="1"/>
</dbReference>
<evidence type="ECO:0000256" key="1">
    <source>
        <dbReference type="ARBA" id="ARBA00005970"/>
    </source>
</evidence>
<dbReference type="PANTHER" id="PTHR11236:SF18">
    <property type="entry name" value="AMINODEOXYCHORISMATE SYNTHASE"/>
    <property type="match status" value="1"/>
</dbReference>
<accession>A0ABN2JE32</accession>
<dbReference type="InterPro" id="IPR006805">
    <property type="entry name" value="Anth_synth_I_N"/>
</dbReference>
<gene>
    <name evidence="8" type="primary">pabB</name>
    <name evidence="8" type="ORF">GCM10009765_84600</name>
</gene>
<feature type="domain" description="Chorismate-utilising enzyme C-terminal" evidence="6">
    <location>
        <begin position="397"/>
        <end position="651"/>
    </location>
</feature>
<protein>
    <recommendedName>
        <fullName evidence="2">aminodeoxychorismate synthase</fullName>
        <ecNumber evidence="2">2.6.1.85</ecNumber>
    </recommendedName>
</protein>
<dbReference type="Pfam" id="PF00425">
    <property type="entry name" value="Chorismate_bind"/>
    <property type="match status" value="1"/>
</dbReference>
<dbReference type="PRINTS" id="PR00096">
    <property type="entry name" value="GATASE"/>
</dbReference>
<dbReference type="SUPFAM" id="SSF56322">
    <property type="entry name" value="ADC synthase"/>
    <property type="match status" value="1"/>
</dbReference>
<dbReference type="InterPro" id="IPR005802">
    <property type="entry name" value="ADC_synth_comp_1"/>
</dbReference>
<dbReference type="Gene3D" id="3.60.120.10">
    <property type="entry name" value="Anthranilate synthase"/>
    <property type="match status" value="1"/>
</dbReference>
<comment type="similarity">
    <text evidence="1">In the C-terminal section; belongs to the anthranilate synthase component I family.</text>
</comment>
<evidence type="ECO:0000259" key="6">
    <source>
        <dbReference type="Pfam" id="PF00425"/>
    </source>
</evidence>
<evidence type="ECO:0000256" key="2">
    <source>
        <dbReference type="ARBA" id="ARBA00013139"/>
    </source>
</evidence>
<comment type="caution">
    <text evidence="8">The sequence shown here is derived from an EMBL/GenBank/DDBJ whole genome shotgun (WGS) entry which is preliminary data.</text>
</comment>
<reference evidence="8 9" key="1">
    <citation type="journal article" date="2019" name="Int. J. Syst. Evol. Microbiol.">
        <title>The Global Catalogue of Microorganisms (GCM) 10K type strain sequencing project: providing services to taxonomists for standard genome sequencing and annotation.</title>
        <authorList>
            <consortium name="The Broad Institute Genomics Platform"/>
            <consortium name="The Broad Institute Genome Sequencing Center for Infectious Disease"/>
            <person name="Wu L."/>
            <person name="Ma J."/>
        </authorList>
    </citation>
    <scope>NUCLEOTIDE SEQUENCE [LARGE SCALE GENOMIC DNA]</scope>
    <source>
        <strain evidence="8 9">JCM 14718</strain>
    </source>
</reference>
<evidence type="ECO:0000256" key="4">
    <source>
        <dbReference type="ARBA" id="ARBA00022962"/>
    </source>
</evidence>
<dbReference type="EC" id="2.6.1.85" evidence="2"/>
<name>A0ABN2JE32_9ACTN</name>
<proteinExistence type="inferred from homology"/>
<evidence type="ECO:0000256" key="3">
    <source>
        <dbReference type="ARBA" id="ARBA00022679"/>
    </source>
</evidence>
<evidence type="ECO:0000259" key="5">
    <source>
        <dbReference type="Pfam" id="PF00117"/>
    </source>
</evidence>
<evidence type="ECO:0000313" key="9">
    <source>
        <dbReference type="Proteomes" id="UP001500618"/>
    </source>
</evidence>
<sequence length="662" mass="70869">MRTLIVDNHDSFTYNVFQLVAGITKSPPVVVVNDDPSWSDDDLCWFDNVIVSAGPGRPDRASDLGISAMVVARAKIPLLGVCLGYQALCQLAGATVGLAPEPRHGWVSQVTHDSSALFAGIPTTFPVVRYHSLAVRDLPPGMKATAWADDGVLMAVEDPARPAWGVQFHPESVCTAYGRELMTNFLAQSPQTEARPVIELAAREATVPSLTVFAERLDMEIEPAQAYERLLGDSRRAFWLDSSLPSHPLGAMSVIGDCAGKWGRTVTANVAAGTVTVDSETVHSGFFDWLEGDLASLRIDASNAPFGLGWVGYLGYELKAECGGSAAHCSELPDAMMMFADRAVVFDHRTSEVFALVLEETYDAAGPALAELRAALRDGPAPAEFSPCVRAQPRHDRERYLELVAECQESIRQGESYEICLTNRIDCAGSIDPLPAYLALREASPAPFASFLRFDEMAVLSSSPERFLSISSAGAAESRPIKGTRPRGETPLADAALRDDLGINVKDRAENLMIVDLVRNDLGRSAVIGSVQVPQLFSVETYATVHQLVSVVKAQLRDDVSPVACVRAAFPGGSMTGAPKIRTMRIIDALEAGPRGIYSGAIGYFSPTGAVDLSIAIRTLVVTPDRAHFGTGGAVVALSDPAAEYQETVDKTAAIRAVLSLP</sequence>
<feature type="domain" description="Glutamine amidotransferase" evidence="5">
    <location>
        <begin position="4"/>
        <end position="187"/>
    </location>
</feature>
<dbReference type="PANTHER" id="PTHR11236">
    <property type="entry name" value="AMINOBENZOATE/ANTHRANILATE SYNTHASE"/>
    <property type="match status" value="1"/>
</dbReference>
<dbReference type="NCBIfam" id="TIGR00566">
    <property type="entry name" value="trpG_papA"/>
    <property type="match status" value="1"/>
</dbReference>
<dbReference type="Proteomes" id="UP001500618">
    <property type="component" value="Unassembled WGS sequence"/>
</dbReference>
<feature type="domain" description="Anthranilate synthase component I N-terminal" evidence="7">
    <location>
        <begin position="221"/>
        <end position="354"/>
    </location>
</feature>
<dbReference type="InterPro" id="IPR017926">
    <property type="entry name" value="GATASE"/>
</dbReference>
<dbReference type="InterPro" id="IPR029062">
    <property type="entry name" value="Class_I_gatase-like"/>
</dbReference>
<keyword evidence="4" id="KW-0315">Glutamine amidotransferase</keyword>
<dbReference type="InterPro" id="IPR006221">
    <property type="entry name" value="TrpG/PapA_dom"/>
</dbReference>
<keyword evidence="9" id="KW-1185">Reference proteome</keyword>
<dbReference type="NCBIfam" id="TIGR00553">
    <property type="entry name" value="pabB"/>
    <property type="match status" value="1"/>
</dbReference>
<dbReference type="RefSeq" id="WP_344315593.1">
    <property type="nucleotide sequence ID" value="NZ_BAAANY010000058.1"/>
</dbReference>
<dbReference type="PRINTS" id="PR00099">
    <property type="entry name" value="CPSGATASE"/>
</dbReference>
<dbReference type="PRINTS" id="PR00097">
    <property type="entry name" value="ANTSNTHASEII"/>
</dbReference>
<dbReference type="PROSITE" id="PS51273">
    <property type="entry name" value="GATASE_TYPE_1"/>
    <property type="match status" value="1"/>
</dbReference>
<dbReference type="InterPro" id="IPR005801">
    <property type="entry name" value="ADC_synthase"/>
</dbReference>
<dbReference type="SUPFAM" id="SSF52317">
    <property type="entry name" value="Class I glutamine amidotransferase-like"/>
    <property type="match status" value="1"/>
</dbReference>
<dbReference type="EMBL" id="BAAANY010000058">
    <property type="protein sequence ID" value="GAA1723715.1"/>
    <property type="molecule type" value="Genomic_DNA"/>
</dbReference>
<dbReference type="Pfam" id="PF04715">
    <property type="entry name" value="Anth_synt_I_N"/>
    <property type="match status" value="1"/>
</dbReference>
<dbReference type="Pfam" id="PF00117">
    <property type="entry name" value="GATase"/>
    <property type="match status" value="1"/>
</dbReference>
<dbReference type="InterPro" id="IPR019999">
    <property type="entry name" value="Anth_synth_I-like"/>
</dbReference>
<dbReference type="Gene3D" id="3.40.50.880">
    <property type="match status" value="1"/>
</dbReference>
<evidence type="ECO:0000313" key="8">
    <source>
        <dbReference type="EMBL" id="GAA1723715.1"/>
    </source>
</evidence>
<organism evidence="8 9">
    <name type="scientific">Fodinicola feengrottensis</name>
    <dbReference type="NCBI Taxonomy" id="435914"/>
    <lineage>
        <taxon>Bacteria</taxon>
        <taxon>Bacillati</taxon>
        <taxon>Actinomycetota</taxon>
        <taxon>Actinomycetes</taxon>
        <taxon>Mycobacteriales</taxon>
        <taxon>Fodinicola</taxon>
    </lineage>
</organism>
<evidence type="ECO:0000259" key="7">
    <source>
        <dbReference type="Pfam" id="PF04715"/>
    </source>
</evidence>
<dbReference type="InterPro" id="IPR015890">
    <property type="entry name" value="Chorismate_C"/>
</dbReference>